<organism evidence="1 2">
    <name type="scientific">Rhodococcus rhodochrous</name>
    <dbReference type="NCBI Taxonomy" id="1829"/>
    <lineage>
        <taxon>Bacteria</taxon>
        <taxon>Bacillati</taxon>
        <taxon>Actinomycetota</taxon>
        <taxon>Actinomycetes</taxon>
        <taxon>Mycobacteriales</taxon>
        <taxon>Nocardiaceae</taxon>
        <taxon>Rhodococcus</taxon>
    </lineage>
</organism>
<evidence type="ECO:0000313" key="2">
    <source>
        <dbReference type="Proteomes" id="UP001198630"/>
    </source>
</evidence>
<dbReference type="AlphaFoldDB" id="A0AAW4XNF8"/>
<dbReference type="EMBL" id="JAJNCO010000021">
    <property type="protein sequence ID" value="MCD2114434.1"/>
    <property type="molecule type" value="Genomic_DNA"/>
</dbReference>
<protein>
    <submittedName>
        <fullName evidence="1">Uncharacterized protein</fullName>
    </submittedName>
</protein>
<dbReference type="InterPro" id="IPR000415">
    <property type="entry name" value="Nitroreductase-like"/>
</dbReference>
<reference evidence="1" key="1">
    <citation type="submission" date="2021-11" db="EMBL/GenBank/DDBJ databases">
        <title>Development of a sustainable strategy for remediation of hydrocarbon-contaminated territories based on the waste exchange concept.</title>
        <authorList>
            <person name="Elkin A."/>
        </authorList>
    </citation>
    <scope>NUCLEOTIDE SEQUENCE</scope>
    <source>
        <strain evidence="1">IEGM 757</strain>
    </source>
</reference>
<accession>A0AAW4XNF8</accession>
<evidence type="ECO:0000313" key="1">
    <source>
        <dbReference type="EMBL" id="MCD2114434.1"/>
    </source>
</evidence>
<dbReference type="Proteomes" id="UP001198630">
    <property type="component" value="Unassembled WGS sequence"/>
</dbReference>
<dbReference type="GO" id="GO:0016491">
    <property type="term" value="F:oxidoreductase activity"/>
    <property type="evidence" value="ECO:0007669"/>
    <property type="project" value="InterPro"/>
</dbReference>
<gene>
    <name evidence="1" type="ORF">LQ384_25325</name>
</gene>
<sequence>MNPWRRSGATPVSAEGRIEDLLCALWHMGDRHLRDDGSVTDIARRPIPSAGATYAVHTHLIVGTDGTDGLEPGHYVYDHDRGQLLRRDSARETAAGWELPHRPFIDSRVVFSVQPGRSFGRYRHRAWPLWIADAAYALEAVRFLLDTDLPGVFGPGPEIRAQLGMPPAAETDAWLRRGMVPEIPLVSIGLSSSWAVAPQRRHALARRRSPKLVDFVRNPVHNTNAARLAELTGQAWIAHADRIETWEVAPRAPAETIYDSLWHAHSAAARLCYNAALSQKVRCRPVSGIPAAAESWTMHAVAMLDGIEDTEEEPDDDRP</sequence>
<comment type="caution">
    <text evidence="1">The sequence shown here is derived from an EMBL/GenBank/DDBJ whole genome shotgun (WGS) entry which is preliminary data.</text>
</comment>
<name>A0AAW4XNF8_RHORH</name>
<dbReference type="RefSeq" id="WP_157788865.1">
    <property type="nucleotide sequence ID" value="NZ_CP032676.1"/>
</dbReference>
<dbReference type="Gene3D" id="3.40.109.10">
    <property type="entry name" value="NADH Oxidase"/>
    <property type="match status" value="1"/>
</dbReference>
<proteinExistence type="predicted"/>